<dbReference type="EMBL" id="JAUSWJ010000001">
    <property type="protein sequence ID" value="MDQ0514810.1"/>
    <property type="molecule type" value="Genomic_DNA"/>
</dbReference>
<evidence type="ECO:0000256" key="2">
    <source>
        <dbReference type="ARBA" id="ARBA00023125"/>
    </source>
</evidence>
<dbReference type="Proteomes" id="UP001223743">
    <property type="component" value="Unassembled WGS sequence"/>
</dbReference>
<dbReference type="CDD" id="cd07377">
    <property type="entry name" value="WHTH_GntR"/>
    <property type="match status" value="1"/>
</dbReference>
<dbReference type="SUPFAM" id="SSF64288">
    <property type="entry name" value="Chorismate lyase-like"/>
    <property type="match status" value="1"/>
</dbReference>
<dbReference type="InterPro" id="IPR028978">
    <property type="entry name" value="Chorismate_lyase_/UTRA_dom_sf"/>
</dbReference>
<comment type="caution">
    <text evidence="5">The sequence shown here is derived from an EMBL/GenBank/DDBJ whole genome shotgun (WGS) entry which is preliminary data.</text>
</comment>
<name>A0ABU0M1H6_9HYPH</name>
<dbReference type="Pfam" id="PF07702">
    <property type="entry name" value="UTRA"/>
    <property type="match status" value="1"/>
</dbReference>
<sequence>MSEVLPKAEAEIEARAAAAPLGAPLIVFLRQQLARRAGGVLYRELAHALRQAVTEDILSAGDVLPGERDLAEAIDISRTSVRNAIESLVNDGVLIRRHGARTAVADRVEKPLSALTSFSEDMRSRGIEPGMIWISKEVATASPAEIMALDLSVGARVCRLKRLRTGDGKPMAIEHAVVPADILPDPEAVQGSLYEVLTKLDRRPVRALQRLRAAIASPEDSTLLHLDPGAPLLVAERRCFTRDGAPIEFTRTLYCGTRYDFLVELRAQDSE</sequence>
<evidence type="ECO:0000259" key="4">
    <source>
        <dbReference type="PROSITE" id="PS50949"/>
    </source>
</evidence>
<dbReference type="SUPFAM" id="SSF46785">
    <property type="entry name" value="Winged helix' DNA-binding domain"/>
    <property type="match status" value="1"/>
</dbReference>
<dbReference type="Gene3D" id="3.40.1410.10">
    <property type="entry name" value="Chorismate lyase-like"/>
    <property type="match status" value="1"/>
</dbReference>
<evidence type="ECO:0000313" key="5">
    <source>
        <dbReference type="EMBL" id="MDQ0514810.1"/>
    </source>
</evidence>
<dbReference type="InterPro" id="IPR050679">
    <property type="entry name" value="Bact_HTH_transcr_reg"/>
</dbReference>
<dbReference type="RefSeq" id="WP_266281759.1">
    <property type="nucleotide sequence ID" value="NZ_JAPKNF010000001.1"/>
</dbReference>
<accession>A0ABU0M1H6</accession>
<protein>
    <submittedName>
        <fullName evidence="5">GntR family transcriptional regulator</fullName>
    </submittedName>
</protein>
<dbReference type="SMART" id="SM00866">
    <property type="entry name" value="UTRA"/>
    <property type="match status" value="1"/>
</dbReference>
<organism evidence="5 6">
    <name type="scientific">Kaistia geumhonensis</name>
    <dbReference type="NCBI Taxonomy" id="410839"/>
    <lineage>
        <taxon>Bacteria</taxon>
        <taxon>Pseudomonadati</taxon>
        <taxon>Pseudomonadota</taxon>
        <taxon>Alphaproteobacteria</taxon>
        <taxon>Hyphomicrobiales</taxon>
        <taxon>Kaistiaceae</taxon>
        <taxon>Kaistia</taxon>
    </lineage>
</organism>
<dbReference type="Gene3D" id="1.10.10.10">
    <property type="entry name" value="Winged helix-like DNA-binding domain superfamily/Winged helix DNA-binding domain"/>
    <property type="match status" value="1"/>
</dbReference>
<dbReference type="PROSITE" id="PS50949">
    <property type="entry name" value="HTH_GNTR"/>
    <property type="match status" value="1"/>
</dbReference>
<reference evidence="5 6" key="1">
    <citation type="submission" date="2023-07" db="EMBL/GenBank/DDBJ databases">
        <title>Genomic Encyclopedia of Type Strains, Phase IV (KMG-IV): sequencing the most valuable type-strain genomes for metagenomic binning, comparative biology and taxonomic classification.</title>
        <authorList>
            <person name="Goeker M."/>
        </authorList>
    </citation>
    <scope>NUCLEOTIDE SEQUENCE [LARGE SCALE GENOMIC DNA]</scope>
    <source>
        <strain evidence="5 6">B1-1</strain>
    </source>
</reference>
<dbReference type="InterPro" id="IPR036390">
    <property type="entry name" value="WH_DNA-bd_sf"/>
</dbReference>
<evidence type="ECO:0000313" key="6">
    <source>
        <dbReference type="Proteomes" id="UP001223743"/>
    </source>
</evidence>
<proteinExistence type="predicted"/>
<dbReference type="Pfam" id="PF00392">
    <property type="entry name" value="GntR"/>
    <property type="match status" value="1"/>
</dbReference>
<dbReference type="InterPro" id="IPR000524">
    <property type="entry name" value="Tscrpt_reg_HTH_GntR"/>
</dbReference>
<dbReference type="SMART" id="SM00345">
    <property type="entry name" value="HTH_GNTR"/>
    <property type="match status" value="1"/>
</dbReference>
<dbReference type="PANTHER" id="PTHR44846">
    <property type="entry name" value="MANNOSYL-D-GLYCERATE TRANSPORT/METABOLISM SYSTEM REPRESSOR MNGR-RELATED"/>
    <property type="match status" value="1"/>
</dbReference>
<keyword evidence="2" id="KW-0238">DNA-binding</keyword>
<keyword evidence="1" id="KW-0805">Transcription regulation</keyword>
<keyword evidence="6" id="KW-1185">Reference proteome</keyword>
<dbReference type="PRINTS" id="PR00035">
    <property type="entry name" value="HTHGNTR"/>
</dbReference>
<evidence type="ECO:0000256" key="3">
    <source>
        <dbReference type="ARBA" id="ARBA00023163"/>
    </source>
</evidence>
<dbReference type="InterPro" id="IPR011663">
    <property type="entry name" value="UTRA"/>
</dbReference>
<gene>
    <name evidence="5" type="ORF">QO015_000423</name>
</gene>
<evidence type="ECO:0000256" key="1">
    <source>
        <dbReference type="ARBA" id="ARBA00023015"/>
    </source>
</evidence>
<dbReference type="PANTHER" id="PTHR44846:SF1">
    <property type="entry name" value="MANNOSYL-D-GLYCERATE TRANSPORT_METABOLISM SYSTEM REPRESSOR MNGR-RELATED"/>
    <property type="match status" value="1"/>
</dbReference>
<keyword evidence="3" id="KW-0804">Transcription</keyword>
<feature type="domain" description="HTH gntR-type" evidence="4">
    <location>
        <begin position="39"/>
        <end position="107"/>
    </location>
</feature>
<dbReference type="InterPro" id="IPR036388">
    <property type="entry name" value="WH-like_DNA-bd_sf"/>
</dbReference>